<keyword evidence="10" id="KW-0282">Flagellum</keyword>
<dbReference type="NCBIfam" id="TIGR02492">
    <property type="entry name" value="flgK_ends"/>
    <property type="match status" value="1"/>
</dbReference>
<proteinExistence type="inferred from homology"/>
<dbReference type="PRINTS" id="PR01005">
    <property type="entry name" value="FLGHOOKAP1"/>
</dbReference>
<dbReference type="GO" id="GO:0044780">
    <property type="term" value="P:bacterial-type flagellum assembly"/>
    <property type="evidence" value="ECO:0007669"/>
    <property type="project" value="InterPro"/>
</dbReference>
<dbReference type="InterPro" id="IPR053927">
    <property type="entry name" value="FlgK_helical"/>
</dbReference>
<protein>
    <recommendedName>
        <fullName evidence="4 7">Flagellar hook-associated protein 1</fullName>
        <shortName evidence="7">HAP1</shortName>
    </recommendedName>
</protein>
<dbReference type="Proteomes" id="UP000009874">
    <property type="component" value="Unassembled WGS sequence"/>
</dbReference>
<evidence type="ECO:0000256" key="7">
    <source>
        <dbReference type="RuleBase" id="RU362065"/>
    </source>
</evidence>
<evidence type="ECO:0000313" key="11">
    <source>
        <dbReference type="Proteomes" id="UP000009874"/>
    </source>
</evidence>
<evidence type="ECO:0000256" key="2">
    <source>
        <dbReference type="ARBA" id="ARBA00004613"/>
    </source>
</evidence>
<keyword evidence="10" id="KW-0969">Cilium</keyword>
<organism evidence="10 11">
    <name type="scientific">Massilia timonae CCUG 45783</name>
    <dbReference type="NCBI Taxonomy" id="883126"/>
    <lineage>
        <taxon>Bacteria</taxon>
        <taxon>Pseudomonadati</taxon>
        <taxon>Pseudomonadota</taxon>
        <taxon>Betaproteobacteria</taxon>
        <taxon>Burkholderiales</taxon>
        <taxon>Oxalobacteraceae</taxon>
        <taxon>Telluria group</taxon>
        <taxon>Massilia</taxon>
    </lineage>
</organism>
<comment type="caution">
    <text evidence="10">The sequence shown here is derived from an EMBL/GenBank/DDBJ whole genome shotgun (WGS) entry which is preliminary data.</text>
</comment>
<keyword evidence="6 7" id="KW-0975">Bacterial flagellum</keyword>
<comment type="subcellular location">
    <subcellularLocation>
        <location evidence="1 7">Bacterial flagellum</location>
    </subcellularLocation>
    <subcellularLocation>
        <location evidence="2 7">Secreted</location>
    </subcellularLocation>
</comment>
<dbReference type="OrthoDB" id="9802553at2"/>
<dbReference type="PATRIC" id="fig|883126.3.peg.3554"/>
<keyword evidence="11" id="KW-1185">Reference proteome</keyword>
<evidence type="ECO:0000256" key="3">
    <source>
        <dbReference type="ARBA" id="ARBA00009677"/>
    </source>
</evidence>
<reference evidence="10 11" key="1">
    <citation type="submission" date="2012-09" db="EMBL/GenBank/DDBJ databases">
        <title>The Genome Sequence of Massilia timonae CCUG 45783.</title>
        <authorList>
            <consortium name="The Broad Institute Genome Sequencing Platform"/>
            <person name="Earl A."/>
            <person name="Ward D."/>
            <person name="Feldgarden M."/>
            <person name="Gevers D."/>
            <person name="Huys G."/>
            <person name="Walker B."/>
            <person name="Young S.K."/>
            <person name="Zeng Q."/>
            <person name="Gargeya S."/>
            <person name="Fitzgerald M."/>
            <person name="Haas B."/>
            <person name="Abouelleil A."/>
            <person name="Alvarado L."/>
            <person name="Arachchi H.M."/>
            <person name="Berlin A.M."/>
            <person name="Chapman S.B."/>
            <person name="Goldberg J."/>
            <person name="Griggs A."/>
            <person name="Gujja S."/>
            <person name="Hansen M."/>
            <person name="Howarth C."/>
            <person name="Imamovic A."/>
            <person name="Larimer J."/>
            <person name="McCowen C."/>
            <person name="Montmayeur A."/>
            <person name="Murphy C."/>
            <person name="Neiman D."/>
            <person name="Pearson M."/>
            <person name="Priest M."/>
            <person name="Roberts A."/>
            <person name="Saif S."/>
            <person name="Shea T."/>
            <person name="Sisk P."/>
            <person name="Sykes S."/>
            <person name="Wortman J."/>
            <person name="Nusbaum C."/>
            <person name="Birren B."/>
        </authorList>
    </citation>
    <scope>NUCLEOTIDE SEQUENCE [LARGE SCALE GENOMIC DNA]</scope>
    <source>
        <strain evidence="10 11">CCUG 45783</strain>
    </source>
</reference>
<dbReference type="EMBL" id="AGZI01000042">
    <property type="protein sequence ID" value="EKU81203.1"/>
    <property type="molecule type" value="Genomic_DNA"/>
</dbReference>
<accession>K9DAF8</accession>
<dbReference type="PANTHER" id="PTHR30033">
    <property type="entry name" value="FLAGELLAR HOOK-ASSOCIATED PROTEIN 1"/>
    <property type="match status" value="1"/>
</dbReference>
<evidence type="ECO:0000256" key="6">
    <source>
        <dbReference type="ARBA" id="ARBA00023143"/>
    </source>
</evidence>
<keyword evidence="5 7" id="KW-0964">Secreted</keyword>
<dbReference type="GO" id="GO:0005198">
    <property type="term" value="F:structural molecule activity"/>
    <property type="evidence" value="ECO:0007669"/>
    <property type="project" value="UniProtKB-UniRule"/>
</dbReference>
<dbReference type="SUPFAM" id="SSF64518">
    <property type="entry name" value="Phase 1 flagellin"/>
    <property type="match status" value="1"/>
</dbReference>
<dbReference type="HOGENOM" id="CLU_012762_2_0_4"/>
<dbReference type="Pfam" id="PF22638">
    <property type="entry name" value="FlgK_D1"/>
    <property type="match status" value="1"/>
</dbReference>
<evidence type="ECO:0000256" key="4">
    <source>
        <dbReference type="ARBA" id="ARBA00016244"/>
    </source>
</evidence>
<evidence type="ECO:0000256" key="5">
    <source>
        <dbReference type="ARBA" id="ARBA00022525"/>
    </source>
</evidence>
<dbReference type="GO" id="GO:0009424">
    <property type="term" value="C:bacterial-type flagellum hook"/>
    <property type="evidence" value="ECO:0007669"/>
    <property type="project" value="UniProtKB-UniRule"/>
</dbReference>
<keyword evidence="10" id="KW-0966">Cell projection</keyword>
<dbReference type="InterPro" id="IPR010930">
    <property type="entry name" value="Flg_bb/hook_C_dom"/>
</dbReference>
<evidence type="ECO:0000313" key="10">
    <source>
        <dbReference type="EMBL" id="EKU81203.1"/>
    </source>
</evidence>
<evidence type="ECO:0000259" key="8">
    <source>
        <dbReference type="Pfam" id="PF06429"/>
    </source>
</evidence>
<feature type="domain" description="Flagellar basal-body/hook protein C-terminal" evidence="8">
    <location>
        <begin position="417"/>
        <end position="456"/>
    </location>
</feature>
<evidence type="ECO:0000259" key="9">
    <source>
        <dbReference type="Pfam" id="PF22638"/>
    </source>
</evidence>
<dbReference type="STRING" id="47229.LO55_288"/>
<dbReference type="Pfam" id="PF06429">
    <property type="entry name" value="Flg_bbr_C"/>
    <property type="match status" value="1"/>
</dbReference>
<feature type="domain" description="Flagellar hook-associated protein FlgK helical" evidence="9">
    <location>
        <begin position="90"/>
        <end position="322"/>
    </location>
</feature>
<dbReference type="PANTHER" id="PTHR30033:SF1">
    <property type="entry name" value="FLAGELLAR HOOK-ASSOCIATED PROTEIN 1"/>
    <property type="match status" value="1"/>
</dbReference>
<dbReference type="InterPro" id="IPR002371">
    <property type="entry name" value="FlgK"/>
</dbReference>
<comment type="similarity">
    <text evidence="3 7">Belongs to the flagella basal body rod proteins family.</text>
</comment>
<dbReference type="AlphaFoldDB" id="K9DAF8"/>
<gene>
    <name evidence="7" type="primary">flgK</name>
    <name evidence="10" type="ORF">HMPREF9710_03529</name>
</gene>
<dbReference type="RefSeq" id="WP_005668579.1">
    <property type="nucleotide sequence ID" value="NZ_JH992924.1"/>
</dbReference>
<name>K9DAF8_9BURK</name>
<dbReference type="eggNOG" id="COG1256">
    <property type="taxonomic scope" value="Bacteria"/>
</dbReference>
<evidence type="ECO:0000256" key="1">
    <source>
        <dbReference type="ARBA" id="ARBA00004365"/>
    </source>
</evidence>
<dbReference type="GO" id="GO:0005576">
    <property type="term" value="C:extracellular region"/>
    <property type="evidence" value="ECO:0007669"/>
    <property type="project" value="UniProtKB-SubCell"/>
</dbReference>
<sequence>MTIINNALSGALAAQLALSASSHNIANLQTKGYTRQSALLMAVGPDASGRSAGNGVQVTSLLRFSDNYKTQAMWRANSEQGMYSQSQPYLTQLESVMSDASASLSAGIDDFFKAINAVAGDPGSTPLRQQVLTAAGLMGERFNGLNNVFNTQLTSVRQQRSALVDSANVDIATIARLNKQIIETQASGVSASSLIDARDQAIDDLSSKMALEVSDNGDGSRDVSLKSGQALVIGSMSGTLKAAPTADSPQGFSITFASSTFALDASKMGGQLGGLTQFEINTLLPLQEDVDSLAEQIATLVNEQLARGYTSPADEPNGTPLFVYTPGGGANMLKTVEGFKAQDLAFSSDGEPGDTGNLQKLAALKSESITLPGIGKVLLSDADTQMLGKLAVDSKINKAALKTAETVRVQSINDWQSTSGVNEDEEAVKLVEFQRMYQANMQVISIANSLFDATLAMMQ</sequence>